<dbReference type="InterPro" id="IPR043198">
    <property type="entry name" value="Cyclin/Ssn8"/>
</dbReference>
<feature type="compositionally biased region" description="Basic and acidic residues" evidence="3">
    <location>
        <begin position="373"/>
        <end position="382"/>
    </location>
</feature>
<dbReference type="SMART" id="SM00385">
    <property type="entry name" value="CYCLIN"/>
    <property type="match status" value="2"/>
</dbReference>
<feature type="domain" description="Cyclin C-terminal" evidence="5">
    <location>
        <begin position="211"/>
        <end position="326"/>
    </location>
</feature>
<organism evidence="6 7">
    <name type="scientific">Labeo rohita</name>
    <name type="common">Indian major carp</name>
    <name type="synonym">Cyprinus rohita</name>
    <dbReference type="NCBI Taxonomy" id="84645"/>
    <lineage>
        <taxon>Eukaryota</taxon>
        <taxon>Metazoa</taxon>
        <taxon>Chordata</taxon>
        <taxon>Craniata</taxon>
        <taxon>Vertebrata</taxon>
        <taxon>Euteleostomi</taxon>
        <taxon>Actinopterygii</taxon>
        <taxon>Neopterygii</taxon>
        <taxon>Teleostei</taxon>
        <taxon>Ostariophysi</taxon>
        <taxon>Cypriniformes</taxon>
        <taxon>Cyprinidae</taxon>
        <taxon>Labeoninae</taxon>
        <taxon>Labeonini</taxon>
        <taxon>Labeo</taxon>
    </lineage>
</organism>
<dbReference type="SUPFAM" id="SSF47954">
    <property type="entry name" value="Cyclin-like"/>
    <property type="match status" value="2"/>
</dbReference>
<dbReference type="InterPro" id="IPR004367">
    <property type="entry name" value="Cyclin_C-dom"/>
</dbReference>
<dbReference type="EMBL" id="JACTAM010000018">
    <property type="protein sequence ID" value="KAI2653944.1"/>
    <property type="molecule type" value="Genomic_DNA"/>
</dbReference>
<accession>A0ABQ8LTH8</accession>
<comment type="caution">
    <text evidence="6">The sequence shown here is derived from an EMBL/GenBank/DDBJ whole genome shotgun (WGS) entry which is preliminary data.</text>
</comment>
<feature type="domain" description="Cyclin-like" evidence="4">
    <location>
        <begin position="215"/>
        <end position="299"/>
    </location>
</feature>
<evidence type="ECO:0000259" key="5">
    <source>
        <dbReference type="SMART" id="SM01332"/>
    </source>
</evidence>
<feature type="compositionally biased region" description="Basic residues" evidence="3">
    <location>
        <begin position="545"/>
        <end position="562"/>
    </location>
</feature>
<feature type="domain" description="Cyclin-like" evidence="4">
    <location>
        <begin position="68"/>
        <end position="202"/>
    </location>
</feature>
<dbReference type="PIRSF" id="PIRSF036580">
    <property type="entry name" value="Cyclin_L"/>
    <property type="match status" value="1"/>
</dbReference>
<evidence type="ECO:0000256" key="1">
    <source>
        <dbReference type="ARBA" id="ARBA00023127"/>
    </source>
</evidence>
<dbReference type="Gene3D" id="1.10.472.10">
    <property type="entry name" value="Cyclin-like"/>
    <property type="match status" value="2"/>
</dbReference>
<sequence length="562" mass="63757">MEASMATAPAANAPATSEGILIGDKVYSEVFLTIDNSLIPEEKLSPTPSMQDGLDLYTETDLRILGCELIQSAGILLRLPQVAMATGQVLFHRFFYSKSFVKHSFEIVAMACVNLASKIEEAPRRIRDVINVFHHLRQLRGKSRHGNIERGVASPPPPGEASGLKAVTGISGIDRSPSPLILDQNYINTKNQVIKAERRVLKELGFCVHVKHPHKIIVMYLQVLECEKNQTLVQTAWNYMNDSLRTNVFVRFQAETIACACIYLAARVLQISLPSRPLWYLLFGATEEEIKDICVTTLKLYTRKKPNYDLLEKEVDKRKVALQEAKLKAKGLNPDGTPALSTLGGFSPGSKPCSPNIMKADEKSPNPQTLKAMKKEPEDRPQGSKSPHNGLRKDSKLGRNSRSGSRSRSRTRSRSRSRSARRHYNNRRSHSGTYSSRSRSRSHSRSPSPRRHANHGPPSPLLPHLKSKQRSDDMHQHSRHGHKRKRSRSRSRSTSKPRERDRERERERDRDRGSSDLAKKHKHERSGGGHHRDRRERSRSYERSHKSKHHSSSHSSHSRHRR</sequence>
<feature type="compositionally biased region" description="Basic residues" evidence="3">
    <location>
        <begin position="477"/>
        <end position="495"/>
    </location>
</feature>
<dbReference type="InterPro" id="IPR036915">
    <property type="entry name" value="Cyclin-like_sf"/>
</dbReference>
<protein>
    <submittedName>
        <fullName evidence="6">Cyclin-L1</fullName>
    </submittedName>
</protein>
<evidence type="ECO:0000313" key="6">
    <source>
        <dbReference type="EMBL" id="KAI2653944.1"/>
    </source>
</evidence>
<evidence type="ECO:0000259" key="4">
    <source>
        <dbReference type="SMART" id="SM00385"/>
    </source>
</evidence>
<proteinExistence type="inferred from homology"/>
<feature type="compositionally biased region" description="Basic and acidic residues" evidence="3">
    <location>
        <begin position="496"/>
        <end position="518"/>
    </location>
</feature>
<dbReference type="CDD" id="cd20592">
    <property type="entry name" value="CYCLIN_CCNL1_rpt2"/>
    <property type="match status" value="1"/>
</dbReference>
<dbReference type="InterPro" id="IPR006671">
    <property type="entry name" value="Cyclin_N"/>
</dbReference>
<dbReference type="InterPro" id="IPR013763">
    <property type="entry name" value="Cyclin-like_dom"/>
</dbReference>
<feature type="compositionally biased region" description="Basic residues" evidence="3">
    <location>
        <begin position="405"/>
        <end position="430"/>
    </location>
</feature>
<name>A0ABQ8LTH8_LABRO</name>
<dbReference type="Pfam" id="PF02984">
    <property type="entry name" value="Cyclin_C"/>
    <property type="match status" value="1"/>
</dbReference>
<dbReference type="SMART" id="SM01332">
    <property type="entry name" value="Cyclin_C"/>
    <property type="match status" value="1"/>
</dbReference>
<feature type="compositionally biased region" description="Basic residues" evidence="3">
    <location>
        <begin position="519"/>
        <end position="534"/>
    </location>
</feature>
<feature type="compositionally biased region" description="Basic and acidic residues" evidence="3">
    <location>
        <begin position="535"/>
        <end position="544"/>
    </location>
</feature>
<comment type="similarity">
    <text evidence="2">Belongs to the cyclin family.</text>
</comment>
<keyword evidence="7" id="KW-1185">Reference proteome</keyword>
<evidence type="ECO:0000256" key="2">
    <source>
        <dbReference type="RuleBase" id="RU000383"/>
    </source>
</evidence>
<feature type="region of interest" description="Disordered" evidence="3">
    <location>
        <begin position="330"/>
        <end position="562"/>
    </location>
</feature>
<gene>
    <name evidence="6" type="ORF">H4Q32_014315</name>
</gene>
<reference evidence="6 7" key="1">
    <citation type="submission" date="2022-01" db="EMBL/GenBank/DDBJ databases">
        <title>A high-quality chromosome-level genome assembly of rohu carp, Labeo rohita.</title>
        <authorList>
            <person name="Arick M.A. II"/>
            <person name="Hsu C.-Y."/>
            <person name="Magbanua Z."/>
            <person name="Pechanova O."/>
            <person name="Grover C."/>
            <person name="Miller E."/>
            <person name="Thrash A."/>
            <person name="Ezzel L."/>
            <person name="Alam S."/>
            <person name="Benzie J."/>
            <person name="Hamilton M."/>
            <person name="Karsi A."/>
            <person name="Lawrence M.L."/>
            <person name="Peterson D.G."/>
        </authorList>
    </citation>
    <scope>NUCLEOTIDE SEQUENCE [LARGE SCALE GENOMIC DNA]</scope>
    <source>
        <strain evidence="7">BAU-BD-2019</strain>
        <tissue evidence="6">Blood</tissue>
    </source>
</reference>
<evidence type="ECO:0000256" key="3">
    <source>
        <dbReference type="SAM" id="MobiDB-lite"/>
    </source>
</evidence>
<dbReference type="Proteomes" id="UP000830375">
    <property type="component" value="Unassembled WGS sequence"/>
</dbReference>
<dbReference type="PANTHER" id="PTHR10026">
    <property type="entry name" value="CYCLIN"/>
    <property type="match status" value="1"/>
</dbReference>
<dbReference type="Pfam" id="PF00134">
    <property type="entry name" value="Cyclin_N"/>
    <property type="match status" value="1"/>
</dbReference>
<feature type="compositionally biased region" description="Basic residues" evidence="3">
    <location>
        <begin position="438"/>
        <end position="454"/>
    </location>
</feature>
<evidence type="ECO:0000313" key="7">
    <source>
        <dbReference type="Proteomes" id="UP000830375"/>
    </source>
</evidence>
<keyword evidence="1 2" id="KW-0195">Cyclin</keyword>